<dbReference type="EMBL" id="FNEM01000012">
    <property type="protein sequence ID" value="SDJ73187.1"/>
    <property type="molecule type" value="Genomic_DNA"/>
</dbReference>
<dbReference type="Pfam" id="PF00550">
    <property type="entry name" value="PP-binding"/>
    <property type="match status" value="1"/>
</dbReference>
<sequence>MNREQIQTLIIEAIQEIAPEIEREAIDPLEDIREECDMDSMDFLTFLTLLKNRSGVSIPERDYPLVDTFDKLQRYLDAKLAQNGG</sequence>
<dbReference type="RefSeq" id="WP_090366353.1">
    <property type="nucleotide sequence ID" value="NZ_FNEM01000012.1"/>
</dbReference>
<evidence type="ECO:0000313" key="3">
    <source>
        <dbReference type="Proteomes" id="UP000199527"/>
    </source>
</evidence>
<dbReference type="SUPFAM" id="SSF47336">
    <property type="entry name" value="ACP-like"/>
    <property type="match status" value="1"/>
</dbReference>
<dbReference type="OrthoDB" id="9810922at2"/>
<dbReference type="Gene3D" id="1.10.1200.10">
    <property type="entry name" value="ACP-like"/>
    <property type="match status" value="1"/>
</dbReference>
<dbReference type="PROSITE" id="PS50075">
    <property type="entry name" value="CARRIER"/>
    <property type="match status" value="1"/>
</dbReference>
<dbReference type="InterPro" id="IPR036736">
    <property type="entry name" value="ACP-like_sf"/>
</dbReference>
<feature type="domain" description="Carrier" evidence="1">
    <location>
        <begin position="4"/>
        <end position="80"/>
    </location>
</feature>
<evidence type="ECO:0000259" key="1">
    <source>
        <dbReference type="PROSITE" id="PS50075"/>
    </source>
</evidence>
<gene>
    <name evidence="2" type="ORF">SAMN04488540_11293</name>
</gene>
<evidence type="ECO:0000313" key="2">
    <source>
        <dbReference type="EMBL" id="SDJ73187.1"/>
    </source>
</evidence>
<organism evidence="2 3">
    <name type="scientific">Ferrimonas sediminum</name>
    <dbReference type="NCBI Taxonomy" id="718193"/>
    <lineage>
        <taxon>Bacteria</taxon>
        <taxon>Pseudomonadati</taxon>
        <taxon>Pseudomonadota</taxon>
        <taxon>Gammaproteobacteria</taxon>
        <taxon>Alteromonadales</taxon>
        <taxon>Ferrimonadaceae</taxon>
        <taxon>Ferrimonas</taxon>
    </lineage>
</organism>
<dbReference type="InterPro" id="IPR009081">
    <property type="entry name" value="PP-bd_ACP"/>
</dbReference>
<keyword evidence="3" id="KW-1185">Reference proteome</keyword>
<dbReference type="Proteomes" id="UP000199527">
    <property type="component" value="Unassembled WGS sequence"/>
</dbReference>
<protein>
    <submittedName>
        <fullName evidence="2">Phosphopantetheine attachment site</fullName>
    </submittedName>
</protein>
<proteinExistence type="predicted"/>
<reference evidence="3" key="1">
    <citation type="submission" date="2016-10" db="EMBL/GenBank/DDBJ databases">
        <authorList>
            <person name="Varghese N."/>
            <person name="Submissions S."/>
        </authorList>
    </citation>
    <scope>NUCLEOTIDE SEQUENCE [LARGE SCALE GENOMIC DNA]</scope>
    <source>
        <strain evidence="3">DSM 23317</strain>
    </source>
</reference>
<dbReference type="AlphaFoldDB" id="A0A1G8W528"/>
<name>A0A1G8W528_9GAMM</name>
<accession>A0A1G8W528</accession>